<feature type="domain" description="Tf2-1-like SH3-like" evidence="1">
    <location>
        <begin position="202"/>
        <end position="239"/>
    </location>
</feature>
<sequence>MFNLISHYSLYTPLLIPISPWIDISVDFILGLPRFSKMVHFIPCHKSDDVSHVTNIFFRDMVRLHGTLNFLEIFGGPYGVGLAQSYPSRPLVILKRMDKPRCFFKKSLRIWIPHVAFSYNKVFNSTTSYSPFELTYGFNPFSPLDLFPLPKMPNCVNDEWLSKAQFVLRLHHKAWLHMEKKVENYAKNANKGRKEVFFKERDLVWMHLRKEQFPHLRKSKLLPRGVGPFKIIKKINDNA</sequence>
<dbReference type="PANTHER" id="PTHR35046:SF9">
    <property type="entry name" value="RNA-DIRECTED DNA POLYMERASE"/>
    <property type="match status" value="1"/>
</dbReference>
<name>A0A371EI84_MUCPR</name>
<dbReference type="PANTHER" id="PTHR35046">
    <property type="entry name" value="ZINC KNUCKLE (CCHC-TYPE) FAMILY PROTEIN"/>
    <property type="match status" value="1"/>
</dbReference>
<dbReference type="Proteomes" id="UP000257109">
    <property type="component" value="Unassembled WGS sequence"/>
</dbReference>
<dbReference type="EMBL" id="QJKJ01013772">
    <property type="protein sequence ID" value="RDX65706.1"/>
    <property type="molecule type" value="Genomic_DNA"/>
</dbReference>
<dbReference type="InterPro" id="IPR036397">
    <property type="entry name" value="RNaseH_sf"/>
</dbReference>
<comment type="caution">
    <text evidence="2">The sequence shown here is derived from an EMBL/GenBank/DDBJ whole genome shotgun (WGS) entry which is preliminary data.</text>
</comment>
<dbReference type="SUPFAM" id="SSF53098">
    <property type="entry name" value="Ribonuclease H-like"/>
    <property type="match status" value="1"/>
</dbReference>
<organism evidence="2 3">
    <name type="scientific">Mucuna pruriens</name>
    <name type="common">Velvet bean</name>
    <name type="synonym">Dolichos pruriens</name>
    <dbReference type="NCBI Taxonomy" id="157652"/>
    <lineage>
        <taxon>Eukaryota</taxon>
        <taxon>Viridiplantae</taxon>
        <taxon>Streptophyta</taxon>
        <taxon>Embryophyta</taxon>
        <taxon>Tracheophyta</taxon>
        <taxon>Spermatophyta</taxon>
        <taxon>Magnoliopsida</taxon>
        <taxon>eudicotyledons</taxon>
        <taxon>Gunneridae</taxon>
        <taxon>Pentapetalae</taxon>
        <taxon>rosids</taxon>
        <taxon>fabids</taxon>
        <taxon>Fabales</taxon>
        <taxon>Fabaceae</taxon>
        <taxon>Papilionoideae</taxon>
        <taxon>50 kb inversion clade</taxon>
        <taxon>NPAAA clade</taxon>
        <taxon>indigoferoid/millettioid clade</taxon>
        <taxon>Phaseoleae</taxon>
        <taxon>Mucuna</taxon>
    </lineage>
</organism>
<dbReference type="GO" id="GO:0003676">
    <property type="term" value="F:nucleic acid binding"/>
    <property type="evidence" value="ECO:0007669"/>
    <property type="project" value="InterPro"/>
</dbReference>
<proteinExistence type="predicted"/>
<feature type="non-terminal residue" evidence="2">
    <location>
        <position position="1"/>
    </location>
</feature>
<dbReference type="STRING" id="157652.A0A371EI84"/>
<evidence type="ECO:0000259" key="1">
    <source>
        <dbReference type="Pfam" id="PF24626"/>
    </source>
</evidence>
<accession>A0A371EI84</accession>
<dbReference type="OrthoDB" id="407598at2759"/>
<evidence type="ECO:0000313" key="3">
    <source>
        <dbReference type="Proteomes" id="UP000257109"/>
    </source>
</evidence>
<keyword evidence="3" id="KW-1185">Reference proteome</keyword>
<dbReference type="InterPro" id="IPR012337">
    <property type="entry name" value="RNaseH-like_sf"/>
</dbReference>
<dbReference type="InterPro" id="IPR056924">
    <property type="entry name" value="SH3_Tf2-1"/>
</dbReference>
<evidence type="ECO:0000313" key="2">
    <source>
        <dbReference type="EMBL" id="RDX65706.1"/>
    </source>
</evidence>
<gene>
    <name evidence="2" type="ORF">CR513_55618</name>
</gene>
<reference evidence="2" key="1">
    <citation type="submission" date="2018-05" db="EMBL/GenBank/DDBJ databases">
        <title>Draft genome of Mucuna pruriens seed.</title>
        <authorList>
            <person name="Nnadi N.E."/>
            <person name="Vos R."/>
            <person name="Hasami M.H."/>
            <person name="Devisetty U.K."/>
            <person name="Aguiy J.C."/>
        </authorList>
    </citation>
    <scope>NUCLEOTIDE SEQUENCE [LARGE SCALE GENOMIC DNA]</scope>
    <source>
        <strain evidence="2">JCA_2017</strain>
    </source>
</reference>
<dbReference type="Gene3D" id="3.30.420.10">
    <property type="entry name" value="Ribonuclease H-like superfamily/Ribonuclease H"/>
    <property type="match status" value="1"/>
</dbReference>
<dbReference type="AlphaFoldDB" id="A0A371EI84"/>
<dbReference type="Pfam" id="PF24626">
    <property type="entry name" value="SH3_Tf2-1"/>
    <property type="match status" value="1"/>
</dbReference>
<protein>
    <recommendedName>
        <fullName evidence="1">Tf2-1-like SH3-like domain-containing protein</fullName>
    </recommendedName>
</protein>